<evidence type="ECO:0000256" key="2">
    <source>
        <dbReference type="SAM" id="Phobius"/>
    </source>
</evidence>
<proteinExistence type="predicted"/>
<feature type="compositionally biased region" description="Basic and acidic residues" evidence="1">
    <location>
        <begin position="191"/>
        <end position="202"/>
    </location>
</feature>
<evidence type="ECO:0000256" key="1">
    <source>
        <dbReference type="SAM" id="MobiDB-lite"/>
    </source>
</evidence>
<evidence type="ECO:0000313" key="3">
    <source>
        <dbReference type="EMBL" id="CAL8146194.1"/>
    </source>
</evidence>
<dbReference type="EMBL" id="CAXLJM020000164">
    <property type="protein sequence ID" value="CAL8146194.1"/>
    <property type="molecule type" value="Genomic_DNA"/>
</dbReference>
<accession>A0ABP1S7J7</accession>
<reference evidence="3 4" key="1">
    <citation type="submission" date="2024-08" db="EMBL/GenBank/DDBJ databases">
        <authorList>
            <person name="Cucini C."/>
            <person name="Frati F."/>
        </authorList>
    </citation>
    <scope>NUCLEOTIDE SEQUENCE [LARGE SCALE GENOMIC DNA]</scope>
</reference>
<keyword evidence="2" id="KW-0472">Membrane</keyword>
<feature type="transmembrane region" description="Helical" evidence="2">
    <location>
        <begin position="150"/>
        <end position="170"/>
    </location>
</feature>
<dbReference type="Proteomes" id="UP001642540">
    <property type="component" value="Unassembled WGS sequence"/>
</dbReference>
<feature type="transmembrane region" description="Helical" evidence="2">
    <location>
        <begin position="21"/>
        <end position="46"/>
    </location>
</feature>
<sequence length="210" mass="23643">MVTHVSEKARKTARAFGWWYLVLNTITLLLVAYLTVALLGMGYQLYNFEDEEQVSDGTLSAFVHEKLYDRSDEEIMMFFGLYGTFPLGLFAIAAPQHYGAYLLLQATKIDSNPSEALVKVNIHHKIQIANLFLDAFFLYLRVFVNTHGLLPSSLILVVLILIRAFGIGAVSMYRKELSIAAANYGKKTEKEKQLENKAKEAEEVSISVPE</sequence>
<keyword evidence="2" id="KW-0812">Transmembrane</keyword>
<organism evidence="3 4">
    <name type="scientific">Orchesella dallaii</name>
    <dbReference type="NCBI Taxonomy" id="48710"/>
    <lineage>
        <taxon>Eukaryota</taxon>
        <taxon>Metazoa</taxon>
        <taxon>Ecdysozoa</taxon>
        <taxon>Arthropoda</taxon>
        <taxon>Hexapoda</taxon>
        <taxon>Collembola</taxon>
        <taxon>Entomobryomorpha</taxon>
        <taxon>Entomobryoidea</taxon>
        <taxon>Orchesellidae</taxon>
        <taxon>Orchesellinae</taxon>
        <taxon>Orchesella</taxon>
    </lineage>
</organism>
<gene>
    <name evidence="3" type="ORF">ODALV1_LOCUS30735</name>
</gene>
<evidence type="ECO:0000313" key="4">
    <source>
        <dbReference type="Proteomes" id="UP001642540"/>
    </source>
</evidence>
<protein>
    <submittedName>
        <fullName evidence="3">Uncharacterized protein</fullName>
    </submittedName>
</protein>
<feature type="transmembrane region" description="Helical" evidence="2">
    <location>
        <begin position="75"/>
        <end position="94"/>
    </location>
</feature>
<keyword evidence="2" id="KW-1133">Transmembrane helix</keyword>
<name>A0ABP1S7J7_9HEXA</name>
<comment type="caution">
    <text evidence="3">The sequence shown here is derived from an EMBL/GenBank/DDBJ whole genome shotgun (WGS) entry which is preliminary data.</text>
</comment>
<keyword evidence="4" id="KW-1185">Reference proteome</keyword>
<feature type="region of interest" description="Disordered" evidence="1">
    <location>
        <begin position="191"/>
        <end position="210"/>
    </location>
</feature>